<keyword evidence="1" id="KW-0547">Nucleotide-binding</keyword>
<evidence type="ECO:0000313" key="4">
    <source>
        <dbReference type="EMBL" id="RIB25264.1"/>
    </source>
</evidence>
<dbReference type="Pfam" id="PF07714">
    <property type="entry name" value="PK_Tyr_Ser-Thr"/>
    <property type="match status" value="1"/>
</dbReference>
<evidence type="ECO:0000313" key="5">
    <source>
        <dbReference type="Proteomes" id="UP000266673"/>
    </source>
</evidence>
<keyword evidence="5" id="KW-1185">Reference proteome</keyword>
<feature type="domain" description="Protein kinase" evidence="3">
    <location>
        <begin position="95"/>
        <end position="372"/>
    </location>
</feature>
<organism evidence="4 5">
    <name type="scientific">Gigaspora rosea</name>
    <dbReference type="NCBI Taxonomy" id="44941"/>
    <lineage>
        <taxon>Eukaryota</taxon>
        <taxon>Fungi</taxon>
        <taxon>Fungi incertae sedis</taxon>
        <taxon>Mucoromycota</taxon>
        <taxon>Glomeromycotina</taxon>
        <taxon>Glomeromycetes</taxon>
        <taxon>Diversisporales</taxon>
        <taxon>Gigasporaceae</taxon>
        <taxon>Gigaspora</taxon>
    </lineage>
</organism>
<dbReference type="PROSITE" id="PS50011">
    <property type="entry name" value="PROTEIN_KINASE_DOM"/>
    <property type="match status" value="1"/>
</dbReference>
<dbReference type="EMBL" id="QKWP01000181">
    <property type="protein sequence ID" value="RIB25264.1"/>
    <property type="molecule type" value="Genomic_DNA"/>
</dbReference>
<dbReference type="OrthoDB" id="676979at2759"/>
<dbReference type="STRING" id="44941.A0A397VRU3"/>
<protein>
    <submittedName>
        <fullName evidence="4">Kinase-like domain-containing protein</fullName>
    </submittedName>
</protein>
<evidence type="ECO:0000256" key="2">
    <source>
        <dbReference type="ARBA" id="ARBA00022840"/>
    </source>
</evidence>
<dbReference type="InterPro" id="IPR011009">
    <property type="entry name" value="Kinase-like_dom_sf"/>
</dbReference>
<dbReference type="InterPro" id="IPR001245">
    <property type="entry name" value="Ser-Thr/Tyr_kinase_cat_dom"/>
</dbReference>
<dbReference type="AlphaFoldDB" id="A0A397VRU3"/>
<dbReference type="Proteomes" id="UP000266673">
    <property type="component" value="Unassembled WGS sequence"/>
</dbReference>
<dbReference type="GO" id="GO:0005524">
    <property type="term" value="F:ATP binding"/>
    <property type="evidence" value="ECO:0007669"/>
    <property type="project" value="UniProtKB-KW"/>
</dbReference>
<keyword evidence="4" id="KW-0418">Kinase</keyword>
<accession>A0A397VRU3</accession>
<proteinExistence type="predicted"/>
<dbReference type="PANTHER" id="PTHR44329:SF298">
    <property type="entry name" value="MIXED LINEAGE KINASE DOMAIN-LIKE PROTEIN"/>
    <property type="match status" value="1"/>
</dbReference>
<dbReference type="PANTHER" id="PTHR44329">
    <property type="entry name" value="SERINE/THREONINE-PROTEIN KINASE TNNI3K-RELATED"/>
    <property type="match status" value="1"/>
</dbReference>
<name>A0A397VRU3_9GLOM</name>
<keyword evidence="4" id="KW-0808">Transferase</keyword>
<comment type="caution">
    <text evidence="4">The sequence shown here is derived from an EMBL/GenBank/DDBJ whole genome shotgun (WGS) entry which is preliminary data.</text>
</comment>
<dbReference type="InterPro" id="IPR000719">
    <property type="entry name" value="Prot_kinase_dom"/>
</dbReference>
<dbReference type="InterPro" id="IPR051681">
    <property type="entry name" value="Ser/Thr_Kinases-Pseudokinases"/>
</dbReference>
<reference evidence="4 5" key="1">
    <citation type="submission" date="2018-06" db="EMBL/GenBank/DDBJ databases">
        <title>Comparative genomics reveals the genomic features of Rhizophagus irregularis, R. cerebriforme, R. diaphanum and Gigaspora rosea, and their symbiotic lifestyle signature.</title>
        <authorList>
            <person name="Morin E."/>
            <person name="San Clemente H."/>
            <person name="Chen E.C.H."/>
            <person name="De La Providencia I."/>
            <person name="Hainaut M."/>
            <person name="Kuo A."/>
            <person name="Kohler A."/>
            <person name="Murat C."/>
            <person name="Tang N."/>
            <person name="Roy S."/>
            <person name="Loubradou J."/>
            <person name="Henrissat B."/>
            <person name="Grigoriev I.V."/>
            <person name="Corradi N."/>
            <person name="Roux C."/>
            <person name="Martin F.M."/>
        </authorList>
    </citation>
    <scope>NUCLEOTIDE SEQUENCE [LARGE SCALE GENOMIC DNA]</scope>
    <source>
        <strain evidence="4 5">DAOM 194757</strain>
    </source>
</reference>
<dbReference type="Gene3D" id="1.10.510.10">
    <property type="entry name" value="Transferase(Phosphotransferase) domain 1"/>
    <property type="match status" value="1"/>
</dbReference>
<dbReference type="SUPFAM" id="SSF56112">
    <property type="entry name" value="Protein kinase-like (PK-like)"/>
    <property type="match status" value="1"/>
</dbReference>
<keyword evidence="2" id="KW-0067">ATP-binding</keyword>
<dbReference type="GO" id="GO:0004674">
    <property type="term" value="F:protein serine/threonine kinase activity"/>
    <property type="evidence" value="ECO:0007669"/>
    <property type="project" value="TreeGrafter"/>
</dbReference>
<evidence type="ECO:0000259" key="3">
    <source>
        <dbReference type="PROSITE" id="PS50011"/>
    </source>
</evidence>
<evidence type="ECO:0000256" key="1">
    <source>
        <dbReference type="ARBA" id="ARBA00022741"/>
    </source>
</evidence>
<sequence>MQLGKYKIHGISQNTETGQYMIVIDFYSDKRKSINGNCKYCNRYNTSPVWCQLCDPRKVDQESSGDKNIDDCIKEFQLKATAFENVIEWIPFNRLENIKVIGQGGFGTVYSSICNRVVEGNNDLGHVRYRNKSCEVALKTIAGSHKNSSEFLNEFKNHMQCRLEGSALEVYGLTRHTETGQYMMVYQYANRGNLHDFLAKYFRELVWKDKLKQLADISYDLSRIHKAGLSHNDFHSGNILLNQNIGGDIISYITDLGLSRKPGDHDPKEGIYGVMPYVAPEILEGQRNTQEVNKVDIYDLGVIMTEITTGKRPYDGHELNNRLALAICNGLRPEFAEGTPEYYIELAKQCMHSNPQNRPTAEYVYSKVDQWKTIIESENLTDNEELDIRVKFINADDIIKKTSLESLSMLQNKYYSKLIDVQEIKKILKVSNQFSPSISQQLASSILELPSNITDLLIQDSEFQKE</sequence>
<gene>
    <name evidence="4" type="ORF">C2G38_514501</name>
</gene>